<organism evidence="1 2">
    <name type="scientific">Protea cynaroides</name>
    <dbReference type="NCBI Taxonomy" id="273540"/>
    <lineage>
        <taxon>Eukaryota</taxon>
        <taxon>Viridiplantae</taxon>
        <taxon>Streptophyta</taxon>
        <taxon>Embryophyta</taxon>
        <taxon>Tracheophyta</taxon>
        <taxon>Spermatophyta</taxon>
        <taxon>Magnoliopsida</taxon>
        <taxon>Proteales</taxon>
        <taxon>Proteaceae</taxon>
        <taxon>Protea</taxon>
    </lineage>
</organism>
<proteinExistence type="predicted"/>
<dbReference type="AlphaFoldDB" id="A0A9Q0HDD2"/>
<reference evidence="1" key="1">
    <citation type="journal article" date="2023" name="Plant J.">
        <title>The genome of the king protea, Protea cynaroides.</title>
        <authorList>
            <person name="Chang J."/>
            <person name="Duong T.A."/>
            <person name="Schoeman C."/>
            <person name="Ma X."/>
            <person name="Roodt D."/>
            <person name="Barker N."/>
            <person name="Li Z."/>
            <person name="Van de Peer Y."/>
            <person name="Mizrachi E."/>
        </authorList>
    </citation>
    <scope>NUCLEOTIDE SEQUENCE</scope>
    <source>
        <tissue evidence="1">Young leaves</tissue>
    </source>
</reference>
<dbReference type="Proteomes" id="UP001141806">
    <property type="component" value="Unassembled WGS sequence"/>
</dbReference>
<accession>A0A9Q0HDD2</accession>
<name>A0A9Q0HDD2_9MAGN</name>
<keyword evidence="2" id="KW-1185">Reference proteome</keyword>
<comment type="caution">
    <text evidence="1">The sequence shown here is derived from an EMBL/GenBank/DDBJ whole genome shotgun (WGS) entry which is preliminary data.</text>
</comment>
<evidence type="ECO:0000313" key="1">
    <source>
        <dbReference type="EMBL" id="KAJ4963779.1"/>
    </source>
</evidence>
<dbReference type="EMBL" id="JAMYWD010000008">
    <property type="protein sequence ID" value="KAJ4963779.1"/>
    <property type="molecule type" value="Genomic_DNA"/>
</dbReference>
<protein>
    <submittedName>
        <fullName evidence="1">Uncharacterized protein</fullName>
    </submittedName>
</protein>
<evidence type="ECO:0000313" key="2">
    <source>
        <dbReference type="Proteomes" id="UP001141806"/>
    </source>
</evidence>
<sequence>MEPRIMAVRKDAGLKVTVSLTVEVECLLQALSHVRFVGGASGQIIGRWGSENALQHVVEKMGLNPEGDGSEQVTEAEVFTDIGSAMSAVELLSGSWCKTGQQNGSDRDVVEVPKGGFNGAQGLRRWHQVFKGASMAVNLMVLTEVEHLQHAISHVVEDLRCRVTIGSGFSCDTRLETQMEDLAQEELQGSL</sequence>
<gene>
    <name evidence="1" type="ORF">NE237_023718</name>
</gene>